<dbReference type="InterPro" id="IPR016035">
    <property type="entry name" value="Acyl_Trfase/lysoPLipase"/>
</dbReference>
<sequence>MKKLRLKNPADRQLSVLSFAGGGYLAVTSLKILIEIEKVFRSILFDRFGIFEFEETKGENFPFHRLFDLLSGTSTGSIVAMALRSGLTPTQILDLYLEHGQKIFPGSISRFWNRFIVRGIFSGQGLSAPSLSSEPLLTLLKATLGETTIGEINKNGRVMVIGIDCETDNTLHYKSWREEFQNLSAYLVVAGSCSADTYFSPTVIEQKDKTYYVSDGGTSGANDPILDAIVETFKFQEKEISTGNLERLLSSLSGRRLSILETIRTLFGDSVLAASIGTGERATPRDGKNMLDWGAAQLVTNGVLPGSLLKRPERHARKLASYLVDQNNFYSFNTPFMTAKETMDDASDSQVKSMLYDVDYWIEQPATKSYITNFANRLVDLLEEVNHV</sequence>
<dbReference type="InterPro" id="IPR002641">
    <property type="entry name" value="PNPLA_dom"/>
</dbReference>
<dbReference type="Gene3D" id="3.40.1090.10">
    <property type="entry name" value="Cytosolic phospholipase A2 catalytic domain"/>
    <property type="match status" value="1"/>
</dbReference>
<feature type="short sequence motif" description="DGA/G" evidence="4">
    <location>
        <begin position="215"/>
        <end position="217"/>
    </location>
</feature>
<proteinExistence type="predicted"/>
<dbReference type="GO" id="GO:0016042">
    <property type="term" value="P:lipid catabolic process"/>
    <property type="evidence" value="ECO:0007669"/>
    <property type="project" value="UniProtKB-UniRule"/>
</dbReference>
<feature type="active site" description="Proton acceptor" evidence="4">
    <location>
        <position position="215"/>
    </location>
</feature>
<dbReference type="AlphaFoldDB" id="A0A6N4Q5R7"/>
<comment type="caution">
    <text evidence="4">Lacks conserved residue(s) required for the propagation of feature annotation.</text>
</comment>
<dbReference type="Pfam" id="PF01734">
    <property type="entry name" value="Patatin"/>
    <property type="match status" value="1"/>
</dbReference>
<evidence type="ECO:0000313" key="6">
    <source>
        <dbReference type="EMBL" id="TGK67050.1"/>
    </source>
</evidence>
<evidence type="ECO:0000256" key="2">
    <source>
        <dbReference type="ARBA" id="ARBA00022963"/>
    </source>
</evidence>
<dbReference type="GO" id="GO:0016020">
    <property type="term" value="C:membrane"/>
    <property type="evidence" value="ECO:0007669"/>
    <property type="project" value="TreeGrafter"/>
</dbReference>
<protein>
    <recommendedName>
        <fullName evidence="5">PNPLA domain-containing protein</fullName>
    </recommendedName>
</protein>
<feature type="short sequence motif" description="GXSXG" evidence="4">
    <location>
        <begin position="72"/>
        <end position="76"/>
    </location>
</feature>
<dbReference type="GO" id="GO:0019369">
    <property type="term" value="P:arachidonate metabolic process"/>
    <property type="evidence" value="ECO:0007669"/>
    <property type="project" value="TreeGrafter"/>
</dbReference>
<dbReference type="PROSITE" id="PS51635">
    <property type="entry name" value="PNPLA"/>
    <property type="match status" value="1"/>
</dbReference>
<dbReference type="RefSeq" id="WP_135636458.1">
    <property type="nucleotide sequence ID" value="NZ_RQFE01000031.1"/>
</dbReference>
<evidence type="ECO:0000256" key="1">
    <source>
        <dbReference type="ARBA" id="ARBA00022801"/>
    </source>
</evidence>
<keyword evidence="2 4" id="KW-0442">Lipid degradation</keyword>
<gene>
    <name evidence="6" type="ORF">EHQ18_18295</name>
</gene>
<evidence type="ECO:0000259" key="5">
    <source>
        <dbReference type="PROSITE" id="PS51635"/>
    </source>
</evidence>
<accession>A0A6N4Q5R7</accession>
<keyword evidence="3 4" id="KW-0443">Lipid metabolism</keyword>
<evidence type="ECO:0000256" key="3">
    <source>
        <dbReference type="ARBA" id="ARBA00023098"/>
    </source>
</evidence>
<feature type="domain" description="PNPLA" evidence="5">
    <location>
        <begin position="17"/>
        <end position="229"/>
    </location>
</feature>
<feature type="active site" description="Nucleophile" evidence="4">
    <location>
        <position position="74"/>
    </location>
</feature>
<dbReference type="PANTHER" id="PTHR24185:SF1">
    <property type="entry name" value="CALCIUM-INDEPENDENT PHOSPHOLIPASE A2-GAMMA"/>
    <property type="match status" value="1"/>
</dbReference>
<organism evidence="6 7">
    <name type="scientific">Leptospira kanakyensis</name>
    <dbReference type="NCBI Taxonomy" id="2484968"/>
    <lineage>
        <taxon>Bacteria</taxon>
        <taxon>Pseudomonadati</taxon>
        <taxon>Spirochaetota</taxon>
        <taxon>Spirochaetia</taxon>
        <taxon>Leptospirales</taxon>
        <taxon>Leptospiraceae</taxon>
        <taxon>Leptospira</taxon>
    </lineage>
</organism>
<evidence type="ECO:0000256" key="4">
    <source>
        <dbReference type="PROSITE-ProRule" id="PRU01161"/>
    </source>
</evidence>
<dbReference type="OrthoDB" id="9807112at2"/>
<dbReference type="Proteomes" id="UP000297239">
    <property type="component" value="Unassembled WGS sequence"/>
</dbReference>
<keyword evidence="7" id="KW-1185">Reference proteome</keyword>
<dbReference type="PANTHER" id="PTHR24185">
    <property type="entry name" value="CALCIUM-INDEPENDENT PHOSPHOLIPASE A2-GAMMA"/>
    <property type="match status" value="1"/>
</dbReference>
<evidence type="ECO:0000313" key="7">
    <source>
        <dbReference type="Proteomes" id="UP000297239"/>
    </source>
</evidence>
<name>A0A6N4Q5R7_9LEPT</name>
<keyword evidence="1 4" id="KW-0378">Hydrolase</keyword>
<dbReference type="GO" id="GO:0047499">
    <property type="term" value="F:calcium-independent phospholipase A2 activity"/>
    <property type="evidence" value="ECO:0007669"/>
    <property type="project" value="TreeGrafter"/>
</dbReference>
<dbReference type="SUPFAM" id="SSF52151">
    <property type="entry name" value="FabD/lysophospholipase-like"/>
    <property type="match status" value="1"/>
</dbReference>
<comment type="caution">
    <text evidence="6">The sequence shown here is derived from an EMBL/GenBank/DDBJ whole genome shotgun (WGS) entry which is preliminary data.</text>
</comment>
<reference evidence="6" key="1">
    <citation type="journal article" date="2019" name="PLoS Negl. Trop. Dis.">
        <title>Revisiting the worldwide diversity of Leptospira species in the environment.</title>
        <authorList>
            <person name="Vincent A.T."/>
            <person name="Schiettekatte O."/>
            <person name="Bourhy P."/>
            <person name="Veyrier F.J."/>
            <person name="Picardeau M."/>
        </authorList>
    </citation>
    <scope>NUCLEOTIDE SEQUENCE [LARGE SCALE GENOMIC DNA]</scope>
    <source>
        <strain evidence="6">201800293</strain>
    </source>
</reference>
<dbReference type="EMBL" id="RQFF01000037">
    <property type="protein sequence ID" value="TGK67050.1"/>
    <property type="molecule type" value="Genomic_DNA"/>
</dbReference>